<protein>
    <submittedName>
        <fullName evidence="2">Uncharacterized protein</fullName>
    </submittedName>
</protein>
<dbReference type="SUPFAM" id="SSF160363">
    <property type="entry name" value="MTH889-like"/>
    <property type="match status" value="1"/>
</dbReference>
<dbReference type="Gene3D" id="3.30.70.1340">
    <property type="entry name" value="MTH889-like domain"/>
    <property type="match status" value="1"/>
</dbReference>
<organism evidence="2 3">
    <name type="scientific">Sulfolobus acidocaldarius</name>
    <dbReference type="NCBI Taxonomy" id="2285"/>
    <lineage>
        <taxon>Archaea</taxon>
        <taxon>Thermoproteota</taxon>
        <taxon>Thermoprotei</taxon>
        <taxon>Sulfolobales</taxon>
        <taxon>Sulfolobaceae</taxon>
        <taxon>Sulfolobus</taxon>
    </lineage>
</organism>
<dbReference type="Proteomes" id="UP000065473">
    <property type="component" value="Chromosome"/>
</dbReference>
<evidence type="ECO:0000313" key="1">
    <source>
        <dbReference type="EMBL" id="ALU30285.1"/>
    </source>
</evidence>
<dbReference type="Pfam" id="PF02680">
    <property type="entry name" value="DUF211"/>
    <property type="match status" value="1"/>
</dbReference>
<reference evidence="3 4" key="1">
    <citation type="submission" date="2015-12" db="EMBL/GenBank/DDBJ databases">
        <title>A stable core within a dynamic pangenome in Sulfolobus acidocaldarius.</title>
        <authorList>
            <person name="Anderson R."/>
            <person name="Kouris A."/>
            <person name="Seward C."/>
            <person name="Campbell K."/>
            <person name="Whitaker R."/>
        </authorList>
    </citation>
    <scope>NUCLEOTIDE SEQUENCE [LARGE SCALE GENOMIC DNA]</scope>
    <source>
        <strain evidence="1 4">GG12-C01-09</strain>
        <strain evidence="2 3">NG05B_CO5_07</strain>
    </source>
</reference>
<evidence type="ECO:0000313" key="2">
    <source>
        <dbReference type="EMBL" id="ALU31002.1"/>
    </source>
</evidence>
<evidence type="ECO:0000313" key="4">
    <source>
        <dbReference type="Proteomes" id="UP000065473"/>
    </source>
</evidence>
<dbReference type="PANTHER" id="PTHR42240:SF1">
    <property type="entry name" value="DUF211 DOMAIN-CONTAINING PROTEIN"/>
    <property type="match status" value="1"/>
</dbReference>
<gene>
    <name evidence="1" type="ORF">ATY89_10260</name>
    <name evidence="2" type="ORF">ATZ20_01815</name>
</gene>
<accession>A0A0U3FCV2</accession>
<dbReference type="EMBL" id="CP013694">
    <property type="protein sequence ID" value="ALU30285.1"/>
    <property type="molecule type" value="Genomic_DNA"/>
</dbReference>
<dbReference type="InterPro" id="IPR003831">
    <property type="entry name" value="DUF211"/>
</dbReference>
<dbReference type="InterPro" id="IPR023129">
    <property type="entry name" value="MTH889-like_dom_sf"/>
</dbReference>
<evidence type="ECO:0000313" key="3">
    <source>
        <dbReference type="Proteomes" id="UP000060043"/>
    </source>
</evidence>
<dbReference type="Proteomes" id="UP000060043">
    <property type="component" value="Chromosome"/>
</dbReference>
<dbReference type="OMA" id="KPHQPMV"/>
<dbReference type="AlphaFoldDB" id="A0A0U3FCV2"/>
<dbReference type="EMBL" id="CP013695">
    <property type="protein sequence ID" value="ALU31002.1"/>
    <property type="molecule type" value="Genomic_DNA"/>
</dbReference>
<dbReference type="PANTHER" id="PTHR42240">
    <property type="entry name" value="DUF211 DOMAIN-CONTAINING PROTEIN"/>
    <property type="match status" value="1"/>
</dbReference>
<dbReference type="STRING" id="1435377.SUSAZ_07415"/>
<name>A0A0U3FCV2_9CREN</name>
<dbReference type="PaxDb" id="1435377-SUSAZ_07415"/>
<proteinExistence type="predicted"/>
<sequence>MVWLPIIFRFEVVIRRLVLDVLKPIRGISIVELANKISTLEGVDGVNISVIDMDVETMGLMIVIEGNNIDFEEVKKTLEEQGCAIHSIDEVVSGNKLVEGRKEK</sequence>